<dbReference type="Pfam" id="PF00710">
    <property type="entry name" value="Asparaginase"/>
    <property type="match status" value="1"/>
</dbReference>
<dbReference type="PIRSF" id="PIRSF001220">
    <property type="entry name" value="L-ASNase_gatD"/>
    <property type="match status" value="1"/>
</dbReference>
<dbReference type="InterPro" id="IPR036152">
    <property type="entry name" value="Asp/glu_Ase-like_sf"/>
</dbReference>
<dbReference type="InterPro" id="IPR037152">
    <property type="entry name" value="L-asparaginase_N_sf"/>
</dbReference>
<dbReference type="PANTHER" id="PTHR11707">
    <property type="entry name" value="L-ASPARAGINASE"/>
    <property type="match status" value="1"/>
</dbReference>
<dbReference type="InterPro" id="IPR027473">
    <property type="entry name" value="L-asparaginase_C"/>
</dbReference>
<accession>A0ABV7DY45</accession>
<reference evidence="6" key="1">
    <citation type="journal article" date="2019" name="Int. J. Syst. Evol. Microbiol.">
        <title>The Global Catalogue of Microorganisms (GCM) 10K type strain sequencing project: providing services to taxonomists for standard genome sequencing and annotation.</title>
        <authorList>
            <consortium name="The Broad Institute Genomics Platform"/>
            <consortium name="The Broad Institute Genome Sequencing Center for Infectious Disease"/>
            <person name="Wu L."/>
            <person name="Ma J."/>
        </authorList>
    </citation>
    <scope>NUCLEOTIDE SEQUENCE [LARGE SCALE GENOMIC DNA]</scope>
    <source>
        <strain evidence="6">KCTC 62102</strain>
    </source>
</reference>
<keyword evidence="2" id="KW-0378">Hydrolase</keyword>
<evidence type="ECO:0000256" key="2">
    <source>
        <dbReference type="ARBA" id="ARBA00022801"/>
    </source>
</evidence>
<proteinExistence type="inferred from homology"/>
<evidence type="ECO:0000313" key="5">
    <source>
        <dbReference type="EMBL" id="MFC3086939.1"/>
    </source>
</evidence>
<keyword evidence="6" id="KW-1185">Reference proteome</keyword>
<dbReference type="PIRSF" id="PIRSF500176">
    <property type="entry name" value="L_ASNase"/>
    <property type="match status" value="1"/>
</dbReference>
<dbReference type="SFLD" id="SFLDS00057">
    <property type="entry name" value="Glutaminase/Asparaginase"/>
    <property type="match status" value="1"/>
</dbReference>
<dbReference type="RefSeq" id="WP_197642812.1">
    <property type="nucleotide sequence ID" value="NZ_JAEACP010000006.1"/>
</dbReference>
<dbReference type="Proteomes" id="UP001595445">
    <property type="component" value="Unassembled WGS sequence"/>
</dbReference>
<dbReference type="Gene3D" id="3.40.50.1170">
    <property type="entry name" value="L-asparaginase, N-terminal domain"/>
    <property type="match status" value="1"/>
</dbReference>
<dbReference type="Pfam" id="PF17763">
    <property type="entry name" value="Asparaginase_C"/>
    <property type="match status" value="1"/>
</dbReference>
<protein>
    <submittedName>
        <fullName evidence="5">Asparaginase</fullName>
    </submittedName>
</protein>
<evidence type="ECO:0000259" key="4">
    <source>
        <dbReference type="Pfam" id="PF17763"/>
    </source>
</evidence>
<sequence length="328" mass="34254">MEAWIEVIALGGTIASTPRPDGNGVVPELTAEDLIAAVPGLKDLAPIRARTLARVPSVEIGLADLRDLAGLIRRVEAEGAAGVVVTQGTDTIEETSYALDLLHDGRIPVVVTGAMRHPSLPGPDGPANLAAAVACAADPACRDQGVLVVFDDTIHAAPWVQKRDTTATGAFWSPAPLGWLAEGRPALRCRRPRPPALALIGDGMPFVPILKPGLDEPPRLLDAALRAGAAGLVVELSGGGHAAASWAEALGEAARRVPVVFASRTRGGRVLTRTYGQPGAEIDLIRRGLVPAGDLDALKARLLLAFLVLAGQPHRFAELSLLSWRIEA</sequence>
<feature type="domain" description="L-asparaginase N-terminal" evidence="3">
    <location>
        <begin position="5"/>
        <end position="180"/>
    </location>
</feature>
<dbReference type="InterPro" id="IPR004550">
    <property type="entry name" value="AsnASE_II"/>
</dbReference>
<evidence type="ECO:0000256" key="1">
    <source>
        <dbReference type="ARBA" id="ARBA00010518"/>
    </source>
</evidence>
<dbReference type="SUPFAM" id="SSF53774">
    <property type="entry name" value="Glutaminase/Asparaginase"/>
    <property type="match status" value="1"/>
</dbReference>
<dbReference type="PRINTS" id="PR00139">
    <property type="entry name" value="ASNGLNASE"/>
</dbReference>
<organism evidence="5 6">
    <name type="scientific">Tabrizicola soli</name>
    <dbReference type="NCBI Taxonomy" id="2185115"/>
    <lineage>
        <taxon>Bacteria</taxon>
        <taxon>Pseudomonadati</taxon>
        <taxon>Pseudomonadota</taxon>
        <taxon>Alphaproteobacteria</taxon>
        <taxon>Rhodobacterales</taxon>
        <taxon>Paracoccaceae</taxon>
        <taxon>Tabrizicola</taxon>
    </lineage>
</organism>
<dbReference type="PROSITE" id="PS51732">
    <property type="entry name" value="ASN_GLN_ASE_3"/>
    <property type="match status" value="1"/>
</dbReference>
<dbReference type="InterPro" id="IPR040919">
    <property type="entry name" value="Asparaginase_C"/>
</dbReference>
<dbReference type="EMBL" id="JBHRSM010000023">
    <property type="protein sequence ID" value="MFC3086939.1"/>
    <property type="molecule type" value="Genomic_DNA"/>
</dbReference>
<comment type="caution">
    <text evidence="5">The sequence shown here is derived from an EMBL/GenBank/DDBJ whole genome shotgun (WGS) entry which is preliminary data.</text>
</comment>
<gene>
    <name evidence="5" type="ORF">ACFOD6_12875</name>
</gene>
<dbReference type="InterPro" id="IPR006034">
    <property type="entry name" value="Asparaginase/glutaminase-like"/>
</dbReference>
<feature type="domain" description="Asparaginase/glutaminase C-terminal" evidence="4">
    <location>
        <begin position="213"/>
        <end position="311"/>
    </location>
</feature>
<dbReference type="SMART" id="SM00870">
    <property type="entry name" value="Asparaginase"/>
    <property type="match status" value="1"/>
</dbReference>
<evidence type="ECO:0000259" key="3">
    <source>
        <dbReference type="Pfam" id="PF00710"/>
    </source>
</evidence>
<dbReference type="InterPro" id="IPR027474">
    <property type="entry name" value="L-asparaginase_N"/>
</dbReference>
<dbReference type="Gene3D" id="3.40.50.40">
    <property type="match status" value="1"/>
</dbReference>
<dbReference type="PANTHER" id="PTHR11707:SF28">
    <property type="entry name" value="60 KDA LYSOPHOSPHOLIPASE"/>
    <property type="match status" value="1"/>
</dbReference>
<dbReference type="CDD" id="cd08964">
    <property type="entry name" value="L-asparaginase_II"/>
    <property type="match status" value="1"/>
</dbReference>
<evidence type="ECO:0000313" key="6">
    <source>
        <dbReference type="Proteomes" id="UP001595445"/>
    </source>
</evidence>
<comment type="similarity">
    <text evidence="1">Belongs to the asparaginase 1 family.</text>
</comment>
<name>A0ABV7DY45_9RHOB</name>